<organism evidence="1 2">
    <name type="scientific">Vibrio phage VEN</name>
    <dbReference type="NCBI Taxonomy" id="2059879"/>
    <lineage>
        <taxon>Viruses</taxon>
        <taxon>Duplodnaviria</taxon>
        <taxon>Heunggongvirae</taxon>
        <taxon>Uroviricota</taxon>
        <taxon>Caudoviricetes</taxon>
        <taxon>Autographivirales</taxon>
        <taxon>Autosignataviridae</taxon>
        <taxon>Colwellvirinae</taxon>
        <taxon>Trungvirus</taxon>
        <taxon>Trungvirus VEN</taxon>
    </lineage>
</organism>
<dbReference type="EMBL" id="MG545917">
    <property type="protein sequence ID" value="AUG87682.1"/>
    <property type="molecule type" value="Genomic_DNA"/>
</dbReference>
<evidence type="ECO:0000313" key="1">
    <source>
        <dbReference type="EMBL" id="AUG87682.1"/>
    </source>
</evidence>
<dbReference type="KEGG" id="vg:54987101"/>
<protein>
    <recommendedName>
        <fullName evidence="3">Terminase small subunit</fullName>
    </recommendedName>
</protein>
<keyword evidence="2" id="KW-1185">Reference proteome</keyword>
<dbReference type="Pfam" id="PF11123">
    <property type="entry name" value="DNA_Packaging_2"/>
    <property type="match status" value="1"/>
</dbReference>
<dbReference type="RefSeq" id="YP_009796710.1">
    <property type="nucleotide sequence ID" value="NC_047903.1"/>
</dbReference>
<evidence type="ECO:0008006" key="3">
    <source>
        <dbReference type="Google" id="ProtNLM"/>
    </source>
</evidence>
<dbReference type="InterPro" id="IPR024345">
    <property type="entry name" value="DNA_matur_Phage_T7-like"/>
</dbReference>
<name>A0A2H5BMY6_9CAUD</name>
<evidence type="ECO:0000313" key="2">
    <source>
        <dbReference type="Proteomes" id="UP000241061"/>
    </source>
</evidence>
<sequence length="104" mass="11358">MADRRPNKNAATEDEVGEIHKMTTKLHGLRLKHMLQLIAEGANVEDVLGDGKALAAAGKWAADQNNITTAAPELTEENELAQHLDAIKKRTGTDNVIQFDDGER</sequence>
<reference evidence="1 2" key="1">
    <citation type="submission" date="2017-11" db="EMBL/GenBank/DDBJ databases">
        <authorList>
            <person name="Han C.G."/>
        </authorList>
    </citation>
    <scope>NUCLEOTIDE SEQUENCE [LARGE SCALE GENOMIC DNA]</scope>
</reference>
<dbReference type="GeneID" id="54987101"/>
<dbReference type="Proteomes" id="UP000241061">
    <property type="component" value="Segment"/>
</dbReference>
<proteinExistence type="predicted"/>
<accession>A0A2H5BMY6</accession>